<keyword evidence="1" id="KW-1133">Transmembrane helix</keyword>
<dbReference type="EMBL" id="FOCV01000031">
    <property type="protein sequence ID" value="SEO96186.1"/>
    <property type="molecule type" value="Genomic_DNA"/>
</dbReference>
<evidence type="ECO:0000313" key="5">
    <source>
        <dbReference type="Proteomes" id="UP000198939"/>
    </source>
</evidence>
<protein>
    <recommendedName>
        <fullName evidence="6">Branched-chain amino acid transport protein (AzlD)</fullName>
    </recommendedName>
</protein>
<reference evidence="4" key="3">
    <citation type="submission" date="2016-10" db="EMBL/GenBank/DDBJ databases">
        <authorList>
            <person name="Wibberg D."/>
        </authorList>
    </citation>
    <scope>NUCLEOTIDE SEQUENCE [LARGE SCALE GENOMIC DNA]</scope>
</reference>
<evidence type="ECO:0000313" key="3">
    <source>
        <dbReference type="EMBL" id="SEO96186.1"/>
    </source>
</evidence>
<reference evidence="3 5" key="1">
    <citation type="submission" date="2016-10" db="EMBL/GenBank/DDBJ databases">
        <authorList>
            <person name="Varghese N."/>
            <person name="Submissions S."/>
        </authorList>
    </citation>
    <scope>NUCLEOTIDE SEQUENCE [LARGE SCALE GENOMIC DNA]</scope>
    <source>
        <strain evidence="3 5">CGMCC 1.7071</strain>
    </source>
</reference>
<dbReference type="Proteomes" id="UP000183063">
    <property type="component" value="Unassembled WGS sequence"/>
</dbReference>
<feature type="transmembrane region" description="Helical" evidence="1">
    <location>
        <begin position="61"/>
        <end position="77"/>
    </location>
</feature>
<gene>
    <name evidence="2" type="ORF">RTCCBAU85039_5498</name>
    <name evidence="3" type="ORF">SAMN05216228_103117</name>
</gene>
<keyword evidence="5" id="KW-1185">Reference proteome</keyword>
<name>A0A1H8TZE1_9HYPH</name>
<accession>A0A1H8TZE1</accession>
<evidence type="ECO:0000256" key="1">
    <source>
        <dbReference type="SAM" id="Phobius"/>
    </source>
</evidence>
<reference evidence="2" key="2">
    <citation type="submission" date="2016-10" db="EMBL/GenBank/DDBJ databases">
        <authorList>
            <person name="de Groot N.N."/>
        </authorList>
    </citation>
    <scope>NUCLEOTIDE SEQUENCE [LARGE SCALE GENOMIC DNA]</scope>
    <source>
        <strain evidence="2">CCBAU85039</strain>
    </source>
</reference>
<dbReference type="AlphaFoldDB" id="A0A1H8TZE1"/>
<dbReference type="RefSeq" id="WP_072380292.1">
    <property type="nucleotide sequence ID" value="NZ_FNXB01000041.1"/>
</dbReference>
<sequence>MQFQTIAPVFLVLAIALSWPRFSSIFRGETQTAVATAPLTMIASAVSLSALGLAFAGNGPWLGMLVAALGLLLGWTMRAPAPVLAVSLSTLSLAAYLQFGPATAF</sequence>
<evidence type="ECO:0008006" key="6">
    <source>
        <dbReference type="Google" id="ProtNLM"/>
    </source>
</evidence>
<dbReference type="OrthoDB" id="8404601at2"/>
<dbReference type="Proteomes" id="UP000198939">
    <property type="component" value="Unassembled WGS sequence"/>
</dbReference>
<evidence type="ECO:0000313" key="4">
    <source>
        <dbReference type="Proteomes" id="UP000183063"/>
    </source>
</evidence>
<dbReference type="STRING" id="501024.RTCCBAU85039_5498"/>
<keyword evidence="1" id="KW-0472">Membrane</keyword>
<keyword evidence="1" id="KW-0812">Transmembrane</keyword>
<proteinExistence type="predicted"/>
<feature type="transmembrane region" description="Helical" evidence="1">
    <location>
        <begin position="83"/>
        <end position="99"/>
    </location>
</feature>
<evidence type="ECO:0000313" key="2">
    <source>
        <dbReference type="EMBL" id="SEI16771.1"/>
    </source>
</evidence>
<feature type="transmembrane region" description="Helical" evidence="1">
    <location>
        <begin position="33"/>
        <end position="54"/>
    </location>
</feature>
<dbReference type="EMBL" id="FNXB01000041">
    <property type="protein sequence ID" value="SEI16771.1"/>
    <property type="molecule type" value="Genomic_DNA"/>
</dbReference>
<organism evidence="2 4">
    <name type="scientific">Rhizobium tibeticum</name>
    <dbReference type="NCBI Taxonomy" id="501024"/>
    <lineage>
        <taxon>Bacteria</taxon>
        <taxon>Pseudomonadati</taxon>
        <taxon>Pseudomonadota</taxon>
        <taxon>Alphaproteobacteria</taxon>
        <taxon>Hyphomicrobiales</taxon>
        <taxon>Rhizobiaceae</taxon>
        <taxon>Rhizobium/Agrobacterium group</taxon>
        <taxon>Rhizobium</taxon>
    </lineage>
</organism>